<comment type="caution">
    <text evidence="2">The sequence shown here is derived from an EMBL/GenBank/DDBJ whole genome shotgun (WGS) entry which is preliminary data.</text>
</comment>
<dbReference type="EMBL" id="NCVQ01000004">
    <property type="protein sequence ID" value="PWZ30594.1"/>
    <property type="molecule type" value="Genomic_DNA"/>
</dbReference>
<feature type="chain" id="PRO_5018127380" evidence="1">
    <location>
        <begin position="22"/>
        <end position="39"/>
    </location>
</feature>
<reference evidence="2 3" key="1">
    <citation type="journal article" date="2018" name="Nat. Genet.">
        <title>Extensive intraspecific gene order and gene structural variations between Mo17 and other maize genomes.</title>
        <authorList>
            <person name="Sun S."/>
            <person name="Zhou Y."/>
            <person name="Chen J."/>
            <person name="Shi J."/>
            <person name="Zhao H."/>
            <person name="Zhao H."/>
            <person name="Song W."/>
            <person name="Zhang M."/>
            <person name="Cui Y."/>
            <person name="Dong X."/>
            <person name="Liu H."/>
            <person name="Ma X."/>
            <person name="Jiao Y."/>
            <person name="Wang B."/>
            <person name="Wei X."/>
            <person name="Stein J.C."/>
            <person name="Glaubitz J.C."/>
            <person name="Lu F."/>
            <person name="Yu G."/>
            <person name="Liang C."/>
            <person name="Fengler K."/>
            <person name="Li B."/>
            <person name="Rafalski A."/>
            <person name="Schnable P.S."/>
            <person name="Ware D.H."/>
            <person name="Buckler E.S."/>
            <person name="Lai J."/>
        </authorList>
    </citation>
    <scope>NUCLEOTIDE SEQUENCE [LARGE SCALE GENOMIC DNA]</scope>
    <source>
        <strain evidence="3">cv. Missouri 17</strain>
        <tissue evidence="2">Seedling</tissue>
    </source>
</reference>
<keyword evidence="1" id="KW-0732">Signal</keyword>
<evidence type="ECO:0000256" key="1">
    <source>
        <dbReference type="SAM" id="SignalP"/>
    </source>
</evidence>
<dbReference type="Proteomes" id="UP000251960">
    <property type="component" value="Chromosome 3"/>
</dbReference>
<organism evidence="2 3">
    <name type="scientific">Zea mays</name>
    <name type="common">Maize</name>
    <dbReference type="NCBI Taxonomy" id="4577"/>
    <lineage>
        <taxon>Eukaryota</taxon>
        <taxon>Viridiplantae</taxon>
        <taxon>Streptophyta</taxon>
        <taxon>Embryophyta</taxon>
        <taxon>Tracheophyta</taxon>
        <taxon>Spermatophyta</taxon>
        <taxon>Magnoliopsida</taxon>
        <taxon>Liliopsida</taxon>
        <taxon>Poales</taxon>
        <taxon>Poaceae</taxon>
        <taxon>PACMAD clade</taxon>
        <taxon>Panicoideae</taxon>
        <taxon>Andropogonodae</taxon>
        <taxon>Andropogoneae</taxon>
        <taxon>Tripsacinae</taxon>
        <taxon>Zea</taxon>
    </lineage>
</organism>
<feature type="signal peptide" evidence="1">
    <location>
        <begin position="1"/>
        <end position="21"/>
    </location>
</feature>
<dbReference type="AlphaFoldDB" id="A0A3L6FBJ0"/>
<sequence length="39" mass="4112">MDEIFFFFGVILRTTILVCLGGDSATLAEGCDEPASSNA</sequence>
<name>A0A3L6FBJ0_MAIZE</name>
<gene>
    <name evidence="2" type="ORF">Zm00014a_018804</name>
</gene>
<protein>
    <submittedName>
        <fullName evidence="2">Uncharacterized protein</fullName>
    </submittedName>
</protein>
<evidence type="ECO:0000313" key="3">
    <source>
        <dbReference type="Proteomes" id="UP000251960"/>
    </source>
</evidence>
<accession>A0A3L6FBJ0</accession>
<proteinExistence type="predicted"/>
<evidence type="ECO:0000313" key="2">
    <source>
        <dbReference type="EMBL" id="PWZ30594.1"/>
    </source>
</evidence>